<accession>A0A0F6RF00</accession>
<feature type="region of interest" description="Disordered" evidence="1">
    <location>
        <begin position="1"/>
        <end position="23"/>
    </location>
</feature>
<gene>
    <name evidence="2" type="ORF">F384_10210</name>
</gene>
<dbReference type="EMBL" id="CP011132">
    <property type="protein sequence ID" value="AKE58990.1"/>
    <property type="molecule type" value="Genomic_DNA"/>
</dbReference>
<organism evidence="2 3">
    <name type="scientific">Citrobacter amalonaticus Y19</name>
    <dbReference type="NCBI Taxonomy" id="1261127"/>
    <lineage>
        <taxon>Bacteria</taxon>
        <taxon>Pseudomonadati</taxon>
        <taxon>Pseudomonadota</taxon>
        <taxon>Gammaproteobacteria</taxon>
        <taxon>Enterobacterales</taxon>
        <taxon>Enterobacteriaceae</taxon>
        <taxon>Citrobacter</taxon>
    </lineage>
</organism>
<protein>
    <submittedName>
        <fullName evidence="2">Uncharacterized protein</fullName>
    </submittedName>
</protein>
<sequence length="74" mass="8286">MKALADGVLLPRQPEEEENQARNPAAQWGGLLAVGHVPGPDQAVAHQRQTGSNKSRKEKMVITCVQWRKQRCRE</sequence>
<proteinExistence type="predicted"/>
<evidence type="ECO:0000313" key="2">
    <source>
        <dbReference type="EMBL" id="AKE58990.1"/>
    </source>
</evidence>
<dbReference type="HOGENOM" id="CLU_2681039_0_0_6"/>
<evidence type="ECO:0000313" key="3">
    <source>
        <dbReference type="Proteomes" id="UP000034085"/>
    </source>
</evidence>
<dbReference type="KEGG" id="cama:F384_10210"/>
<name>A0A0F6RF00_CITAM</name>
<evidence type="ECO:0000256" key="1">
    <source>
        <dbReference type="SAM" id="MobiDB-lite"/>
    </source>
</evidence>
<dbReference type="Proteomes" id="UP000034085">
    <property type="component" value="Chromosome"/>
</dbReference>
<dbReference type="AlphaFoldDB" id="A0A0F6RF00"/>
<dbReference type="PATRIC" id="fig|1261127.3.peg.2125"/>
<reference evidence="2 3" key="1">
    <citation type="journal article" date="2013" name="Appl. Microbiol. Biotechnol.">
        <title>Glycerol assimilation and production of 1,3-propanediol by Citrobacter amalonaticus Y19.</title>
        <authorList>
            <person name="Ainala S.K."/>
            <person name="Ashok S."/>
            <person name="Ko Y."/>
            <person name="Park S."/>
        </authorList>
    </citation>
    <scope>NUCLEOTIDE SEQUENCE [LARGE SCALE GENOMIC DNA]</scope>
    <source>
        <strain evidence="2 3">Y19</strain>
    </source>
</reference>